<feature type="domain" description="RNA polymerase sigma factor 70 region 4 type 2" evidence="7">
    <location>
        <begin position="137"/>
        <end position="183"/>
    </location>
</feature>
<evidence type="ECO:0000256" key="5">
    <source>
        <dbReference type="ARBA" id="ARBA00023163"/>
    </source>
</evidence>
<keyword evidence="2" id="KW-0805">Transcription regulation</keyword>
<evidence type="ECO:0000256" key="3">
    <source>
        <dbReference type="ARBA" id="ARBA00023082"/>
    </source>
</evidence>
<comment type="caution">
    <text evidence="8">The sequence shown here is derived from an EMBL/GenBank/DDBJ whole genome shotgun (WGS) entry which is preliminary data.</text>
</comment>
<evidence type="ECO:0000313" key="9">
    <source>
        <dbReference type="Proteomes" id="UP001596091"/>
    </source>
</evidence>
<name>A0ABW1EJX6_9BACT</name>
<evidence type="ECO:0000313" key="8">
    <source>
        <dbReference type="EMBL" id="MFC5864378.1"/>
    </source>
</evidence>
<dbReference type="InterPro" id="IPR036388">
    <property type="entry name" value="WH-like_DNA-bd_sf"/>
</dbReference>
<comment type="similarity">
    <text evidence="1">Belongs to the sigma-70 factor family. ECF subfamily.</text>
</comment>
<proteinExistence type="inferred from homology"/>
<dbReference type="PANTHER" id="PTHR43133:SF8">
    <property type="entry name" value="RNA POLYMERASE SIGMA FACTOR HI_1459-RELATED"/>
    <property type="match status" value="1"/>
</dbReference>
<reference evidence="9" key="1">
    <citation type="journal article" date="2019" name="Int. J. Syst. Evol. Microbiol.">
        <title>The Global Catalogue of Microorganisms (GCM) 10K type strain sequencing project: providing services to taxonomists for standard genome sequencing and annotation.</title>
        <authorList>
            <consortium name="The Broad Institute Genomics Platform"/>
            <consortium name="The Broad Institute Genome Sequencing Center for Infectious Disease"/>
            <person name="Wu L."/>
            <person name="Ma J."/>
        </authorList>
    </citation>
    <scope>NUCLEOTIDE SEQUENCE [LARGE SCALE GENOMIC DNA]</scope>
    <source>
        <strain evidence="9">JCM 4087</strain>
    </source>
</reference>
<dbReference type="InterPro" id="IPR039425">
    <property type="entry name" value="RNA_pol_sigma-70-like"/>
</dbReference>
<dbReference type="InterPro" id="IPR013249">
    <property type="entry name" value="RNA_pol_sigma70_r4_t2"/>
</dbReference>
<evidence type="ECO:0000259" key="7">
    <source>
        <dbReference type="Pfam" id="PF08281"/>
    </source>
</evidence>
<dbReference type="PANTHER" id="PTHR43133">
    <property type="entry name" value="RNA POLYMERASE ECF-TYPE SIGMA FACTO"/>
    <property type="match status" value="1"/>
</dbReference>
<evidence type="ECO:0000256" key="4">
    <source>
        <dbReference type="ARBA" id="ARBA00023125"/>
    </source>
</evidence>
<dbReference type="SUPFAM" id="SSF88659">
    <property type="entry name" value="Sigma3 and sigma4 domains of RNA polymerase sigma factors"/>
    <property type="match status" value="1"/>
</dbReference>
<protein>
    <submittedName>
        <fullName evidence="8">RNA polymerase sigma factor</fullName>
    </submittedName>
</protein>
<keyword evidence="4" id="KW-0238">DNA-binding</keyword>
<dbReference type="CDD" id="cd06171">
    <property type="entry name" value="Sigma70_r4"/>
    <property type="match status" value="1"/>
</dbReference>
<keyword evidence="5" id="KW-0804">Transcription</keyword>
<dbReference type="InterPro" id="IPR007627">
    <property type="entry name" value="RNA_pol_sigma70_r2"/>
</dbReference>
<dbReference type="Pfam" id="PF08281">
    <property type="entry name" value="Sigma70_r4_2"/>
    <property type="match status" value="1"/>
</dbReference>
<evidence type="ECO:0000259" key="6">
    <source>
        <dbReference type="Pfam" id="PF04542"/>
    </source>
</evidence>
<dbReference type="SUPFAM" id="SSF88946">
    <property type="entry name" value="Sigma2 domain of RNA polymerase sigma factors"/>
    <property type="match status" value="1"/>
</dbReference>
<dbReference type="Gene3D" id="1.10.1740.10">
    <property type="match status" value="1"/>
</dbReference>
<dbReference type="EMBL" id="JBHSPH010000009">
    <property type="protein sequence ID" value="MFC5864378.1"/>
    <property type="molecule type" value="Genomic_DNA"/>
</dbReference>
<dbReference type="InterPro" id="IPR013325">
    <property type="entry name" value="RNA_pol_sigma_r2"/>
</dbReference>
<dbReference type="NCBIfam" id="TIGR02937">
    <property type="entry name" value="sigma70-ECF"/>
    <property type="match status" value="1"/>
</dbReference>
<accession>A0ABW1EJX6</accession>
<keyword evidence="3" id="KW-0731">Sigma factor</keyword>
<dbReference type="Proteomes" id="UP001596091">
    <property type="component" value="Unassembled WGS sequence"/>
</dbReference>
<dbReference type="InterPro" id="IPR013324">
    <property type="entry name" value="RNA_pol_sigma_r3/r4-like"/>
</dbReference>
<gene>
    <name evidence="8" type="ORF">ACFPT7_18880</name>
</gene>
<evidence type="ECO:0000256" key="1">
    <source>
        <dbReference type="ARBA" id="ARBA00010641"/>
    </source>
</evidence>
<sequence length="204" mass="22876">MLWETILPKSLTGEAAQPAQDAVLRAGLAMDSDAFAGFYERSARGLWAYLARVSGDPALADDLVQESFVRFLTAARSPLVEEGEIAGRRYLFRIGSNLLRDHWRRPRTTSIEEVPEEFFSTNGADDTYDEVAALTPALNQMKPRERQLLWLAHAEGYSHKEIAEVTGLASASIRLLLFRARHKIAKLLREAEQPVAESNVRRLP</sequence>
<keyword evidence="9" id="KW-1185">Reference proteome</keyword>
<dbReference type="InterPro" id="IPR014284">
    <property type="entry name" value="RNA_pol_sigma-70_dom"/>
</dbReference>
<dbReference type="RefSeq" id="WP_263342113.1">
    <property type="nucleotide sequence ID" value="NZ_JAGSYH010000009.1"/>
</dbReference>
<evidence type="ECO:0000256" key="2">
    <source>
        <dbReference type="ARBA" id="ARBA00023015"/>
    </source>
</evidence>
<feature type="domain" description="RNA polymerase sigma-70 region 2" evidence="6">
    <location>
        <begin position="38"/>
        <end position="105"/>
    </location>
</feature>
<dbReference type="Pfam" id="PF04542">
    <property type="entry name" value="Sigma70_r2"/>
    <property type="match status" value="1"/>
</dbReference>
<dbReference type="Gene3D" id="1.10.10.10">
    <property type="entry name" value="Winged helix-like DNA-binding domain superfamily/Winged helix DNA-binding domain"/>
    <property type="match status" value="1"/>
</dbReference>
<organism evidence="8 9">
    <name type="scientific">Acidicapsa dinghuensis</name>
    <dbReference type="NCBI Taxonomy" id="2218256"/>
    <lineage>
        <taxon>Bacteria</taxon>
        <taxon>Pseudomonadati</taxon>
        <taxon>Acidobacteriota</taxon>
        <taxon>Terriglobia</taxon>
        <taxon>Terriglobales</taxon>
        <taxon>Acidobacteriaceae</taxon>
        <taxon>Acidicapsa</taxon>
    </lineage>
</organism>